<gene>
    <name evidence="20" type="ORF">CHLNCDRAFT_136848</name>
</gene>
<dbReference type="GO" id="GO:0009507">
    <property type="term" value="C:chloroplast"/>
    <property type="evidence" value="ECO:0007669"/>
    <property type="project" value="UniProtKB-SubCell"/>
</dbReference>
<dbReference type="RefSeq" id="XP_005845610.1">
    <property type="nucleotide sequence ID" value="XM_005845548.1"/>
</dbReference>
<dbReference type="GeneID" id="17352893"/>
<reference evidence="20 21" key="1">
    <citation type="journal article" date="2010" name="Plant Cell">
        <title>The Chlorella variabilis NC64A genome reveals adaptation to photosymbiosis, coevolution with viruses, and cryptic sex.</title>
        <authorList>
            <person name="Blanc G."/>
            <person name="Duncan G."/>
            <person name="Agarkova I."/>
            <person name="Borodovsky M."/>
            <person name="Gurnon J."/>
            <person name="Kuo A."/>
            <person name="Lindquist E."/>
            <person name="Lucas S."/>
            <person name="Pangilinan J."/>
            <person name="Polle J."/>
            <person name="Salamov A."/>
            <person name="Terry A."/>
            <person name="Yamada T."/>
            <person name="Dunigan D.D."/>
            <person name="Grigoriev I.V."/>
            <person name="Claverie J.M."/>
            <person name="Van Etten J.L."/>
        </authorList>
    </citation>
    <scope>NUCLEOTIDE SEQUENCE [LARGE SCALE GENOMIC DNA]</scope>
    <source>
        <strain evidence="20 21">NC64A</strain>
    </source>
</reference>
<dbReference type="PANTHER" id="PTHR32523:SF8">
    <property type="entry name" value="DOLICHOL KINASE"/>
    <property type="match status" value="1"/>
</dbReference>
<keyword evidence="11" id="KW-0809">Transit peptide</keyword>
<evidence type="ECO:0000256" key="6">
    <source>
        <dbReference type="ARBA" id="ARBA00022692"/>
    </source>
</evidence>
<dbReference type="GO" id="GO:0010276">
    <property type="term" value="F:phytol kinase activity"/>
    <property type="evidence" value="ECO:0007669"/>
    <property type="project" value="UniProtKB-EC"/>
</dbReference>
<dbReference type="InterPro" id="IPR039606">
    <property type="entry name" value="Phytol/farnesol_kinase"/>
</dbReference>
<dbReference type="GO" id="GO:0016020">
    <property type="term" value="C:membrane"/>
    <property type="evidence" value="ECO:0007669"/>
    <property type="project" value="UniProtKB-SubCell"/>
</dbReference>
<evidence type="ECO:0000256" key="11">
    <source>
        <dbReference type="ARBA" id="ARBA00022946"/>
    </source>
</evidence>
<evidence type="ECO:0000256" key="12">
    <source>
        <dbReference type="ARBA" id="ARBA00022989"/>
    </source>
</evidence>
<keyword evidence="13" id="KW-0472">Membrane</keyword>
<feature type="domain" description="MYND-type" evidence="19">
    <location>
        <begin position="59"/>
        <end position="103"/>
    </location>
</feature>
<evidence type="ECO:0000256" key="9">
    <source>
        <dbReference type="ARBA" id="ARBA00022777"/>
    </source>
</evidence>
<dbReference type="GO" id="GO:0008270">
    <property type="term" value="F:zinc ion binding"/>
    <property type="evidence" value="ECO:0007669"/>
    <property type="project" value="UniProtKB-KW"/>
</dbReference>
<keyword evidence="4" id="KW-0934">Plastid</keyword>
<evidence type="ECO:0000256" key="14">
    <source>
        <dbReference type="ARBA" id="ARBA00024015"/>
    </source>
</evidence>
<sequence>MDSLVTPLEQMAAARWNGQQAGWRPQGEGLDADGQPLPGAPHLNLLYRDFAVSALTCCNPACANLASGSEGALSRSKCARCRRASYCGRGCQLEDWPRLKAACRHMDLL</sequence>
<keyword evidence="8 17" id="KW-0863">Zinc-finger</keyword>
<keyword evidence="21" id="KW-1185">Reference proteome</keyword>
<dbReference type="PROSITE" id="PS50865">
    <property type="entry name" value="ZF_MYND_2"/>
    <property type="match status" value="1"/>
</dbReference>
<dbReference type="AlphaFoldDB" id="E1ZL69"/>
<dbReference type="Pfam" id="PF01753">
    <property type="entry name" value="zf-MYND"/>
    <property type="match status" value="1"/>
</dbReference>
<keyword evidence="12" id="KW-1133">Transmembrane helix</keyword>
<evidence type="ECO:0000256" key="13">
    <source>
        <dbReference type="ARBA" id="ARBA00023136"/>
    </source>
</evidence>
<comment type="catalytic activity">
    <reaction evidence="16">
        <text>phytol + CTP = phytyl phosphate + CDP + H(+)</text>
        <dbReference type="Rhea" id="RHEA:38055"/>
        <dbReference type="ChEBI" id="CHEBI:15378"/>
        <dbReference type="ChEBI" id="CHEBI:17327"/>
        <dbReference type="ChEBI" id="CHEBI:37563"/>
        <dbReference type="ChEBI" id="CHEBI:58069"/>
        <dbReference type="ChEBI" id="CHEBI:75483"/>
        <dbReference type="EC" id="2.7.1.182"/>
    </reaction>
</comment>
<dbReference type="InParanoid" id="E1ZL69"/>
<dbReference type="Gene3D" id="6.10.140.2220">
    <property type="match status" value="1"/>
</dbReference>
<keyword evidence="6" id="KW-0812">Transmembrane</keyword>
<keyword evidence="10" id="KW-0862">Zinc</keyword>
<evidence type="ECO:0000313" key="20">
    <source>
        <dbReference type="EMBL" id="EFN53508.1"/>
    </source>
</evidence>
<evidence type="ECO:0000313" key="21">
    <source>
        <dbReference type="Proteomes" id="UP000008141"/>
    </source>
</evidence>
<comment type="subcellular location">
    <subcellularLocation>
        <location evidence="1">Plastid</location>
        <location evidence="1">Chloroplast membrane</location>
        <topology evidence="1">Multi-pass membrane protein</topology>
    </subcellularLocation>
</comment>
<evidence type="ECO:0000256" key="8">
    <source>
        <dbReference type="ARBA" id="ARBA00022771"/>
    </source>
</evidence>
<dbReference type="EMBL" id="GL433851">
    <property type="protein sequence ID" value="EFN53508.1"/>
    <property type="molecule type" value="Genomic_DNA"/>
</dbReference>
<comment type="similarity">
    <text evidence="2">Belongs to the polyprenol kinase family.</text>
</comment>
<dbReference type="EC" id="2.7.1.182" evidence="15"/>
<keyword evidence="9" id="KW-0418">Kinase</keyword>
<dbReference type="SUPFAM" id="SSF144232">
    <property type="entry name" value="HIT/MYND zinc finger-like"/>
    <property type="match status" value="1"/>
</dbReference>
<evidence type="ECO:0000256" key="18">
    <source>
        <dbReference type="SAM" id="MobiDB-lite"/>
    </source>
</evidence>
<evidence type="ECO:0000256" key="7">
    <source>
        <dbReference type="ARBA" id="ARBA00022723"/>
    </source>
</evidence>
<evidence type="ECO:0000256" key="1">
    <source>
        <dbReference type="ARBA" id="ARBA00004508"/>
    </source>
</evidence>
<keyword evidence="7" id="KW-0479">Metal-binding</keyword>
<evidence type="ECO:0000256" key="4">
    <source>
        <dbReference type="ARBA" id="ARBA00022640"/>
    </source>
</evidence>
<evidence type="ECO:0000256" key="16">
    <source>
        <dbReference type="ARBA" id="ARBA00048889"/>
    </source>
</evidence>
<keyword evidence="5" id="KW-0808">Transferase</keyword>
<keyword evidence="3" id="KW-0150">Chloroplast</keyword>
<proteinExistence type="inferred from homology"/>
<evidence type="ECO:0000259" key="19">
    <source>
        <dbReference type="PROSITE" id="PS50865"/>
    </source>
</evidence>
<dbReference type="PANTHER" id="PTHR32523">
    <property type="entry name" value="PHYTOL KINASE 1, CHLOROPLASTIC"/>
    <property type="match status" value="1"/>
</dbReference>
<evidence type="ECO:0000256" key="3">
    <source>
        <dbReference type="ARBA" id="ARBA00022528"/>
    </source>
</evidence>
<evidence type="ECO:0000256" key="15">
    <source>
        <dbReference type="ARBA" id="ARBA00039024"/>
    </source>
</evidence>
<evidence type="ECO:0000256" key="10">
    <source>
        <dbReference type="ARBA" id="ARBA00022833"/>
    </source>
</evidence>
<evidence type="ECO:0000256" key="2">
    <source>
        <dbReference type="ARBA" id="ARBA00010794"/>
    </source>
</evidence>
<feature type="region of interest" description="Disordered" evidence="18">
    <location>
        <begin position="16"/>
        <end position="36"/>
    </location>
</feature>
<dbReference type="Proteomes" id="UP000008141">
    <property type="component" value="Unassembled WGS sequence"/>
</dbReference>
<evidence type="ECO:0000256" key="5">
    <source>
        <dbReference type="ARBA" id="ARBA00022679"/>
    </source>
</evidence>
<dbReference type="KEGG" id="cvr:CHLNCDRAFT_136848"/>
<evidence type="ECO:0000256" key="17">
    <source>
        <dbReference type="PROSITE-ProRule" id="PRU00134"/>
    </source>
</evidence>
<name>E1ZL69_CHLVA</name>
<dbReference type="InterPro" id="IPR002893">
    <property type="entry name" value="Znf_MYND"/>
</dbReference>
<comment type="pathway">
    <text evidence="14">Cofactor biosynthesis; tocopherol biosynthesis.</text>
</comment>
<accession>E1ZL69</accession>
<organism evidence="21">
    <name type="scientific">Chlorella variabilis</name>
    <name type="common">Green alga</name>
    <dbReference type="NCBI Taxonomy" id="554065"/>
    <lineage>
        <taxon>Eukaryota</taxon>
        <taxon>Viridiplantae</taxon>
        <taxon>Chlorophyta</taxon>
        <taxon>core chlorophytes</taxon>
        <taxon>Trebouxiophyceae</taxon>
        <taxon>Chlorellales</taxon>
        <taxon>Chlorellaceae</taxon>
        <taxon>Chlorella clade</taxon>
        <taxon>Chlorella</taxon>
    </lineage>
</organism>
<protein>
    <recommendedName>
        <fullName evidence="15">phytol kinase</fullName>
        <ecNumber evidence="15">2.7.1.182</ecNumber>
    </recommendedName>
</protein>